<feature type="compositionally biased region" description="Polar residues" evidence="1">
    <location>
        <begin position="228"/>
        <end position="241"/>
    </location>
</feature>
<accession>A0AAD4R695</accession>
<feature type="compositionally biased region" description="Basic residues" evidence="1">
    <location>
        <begin position="242"/>
        <end position="254"/>
    </location>
</feature>
<dbReference type="AlphaFoldDB" id="A0AAD4R695"/>
<dbReference type="Proteomes" id="UP001201812">
    <property type="component" value="Unassembled WGS sequence"/>
</dbReference>
<name>A0AAD4R695_9BILA</name>
<feature type="compositionally biased region" description="Basic and acidic residues" evidence="1">
    <location>
        <begin position="331"/>
        <end position="344"/>
    </location>
</feature>
<proteinExistence type="predicted"/>
<organism evidence="2 3">
    <name type="scientific">Ditylenchus destructor</name>
    <dbReference type="NCBI Taxonomy" id="166010"/>
    <lineage>
        <taxon>Eukaryota</taxon>
        <taxon>Metazoa</taxon>
        <taxon>Ecdysozoa</taxon>
        <taxon>Nematoda</taxon>
        <taxon>Chromadorea</taxon>
        <taxon>Rhabditida</taxon>
        <taxon>Tylenchina</taxon>
        <taxon>Tylenchomorpha</taxon>
        <taxon>Sphaerularioidea</taxon>
        <taxon>Anguinidae</taxon>
        <taxon>Anguininae</taxon>
        <taxon>Ditylenchus</taxon>
    </lineage>
</organism>
<gene>
    <name evidence="2" type="ORF">DdX_09349</name>
</gene>
<protein>
    <submittedName>
        <fullName evidence="2">Uncharacterized protein</fullName>
    </submittedName>
</protein>
<evidence type="ECO:0000313" key="3">
    <source>
        <dbReference type="Proteomes" id="UP001201812"/>
    </source>
</evidence>
<comment type="caution">
    <text evidence="2">The sequence shown here is derived from an EMBL/GenBank/DDBJ whole genome shotgun (WGS) entry which is preliminary data.</text>
</comment>
<evidence type="ECO:0000313" key="2">
    <source>
        <dbReference type="EMBL" id="KAI1712725.1"/>
    </source>
</evidence>
<dbReference type="EMBL" id="JAKKPZ010000017">
    <property type="protein sequence ID" value="KAI1712725.1"/>
    <property type="molecule type" value="Genomic_DNA"/>
</dbReference>
<sequence length="344" mass="39077">MSYFDEDALSNGVDKDANDDSADVEVLVMLKVESGVYENEEIMTVPTWLSVSEFIERTAIVFRETLDERRAYFLTLLKYRAKFNKFITVKLTEENFLEDGAQFELSSSVSCDTKVSNLVHRVSWAPLMSTSTDHRVEFPRTSSEYGGLPYEDDRMSVSPPEANLYTSLSCVQGTDLPEAVDRYRVARAVPCIPSLFSRIISTKPLPMPSNASFKSNEDSIGAPPAGSFFNNAKPKQNYIHQNNRRQPYRGRGKHLYNQGRNRFRTPSPPPRSRLRAWDRSSSRERGHRQSPRHRRSSPRFTRNSPSYSSPSSRSRSYSASSKSRSTSRSKSPSEENDGIKAKNK</sequence>
<feature type="region of interest" description="Disordered" evidence="1">
    <location>
        <begin position="210"/>
        <end position="344"/>
    </location>
</feature>
<reference evidence="2" key="1">
    <citation type="submission" date="2022-01" db="EMBL/GenBank/DDBJ databases">
        <title>Genome Sequence Resource for Two Populations of Ditylenchus destructor, the Migratory Endoparasitic Phytonematode.</title>
        <authorList>
            <person name="Zhang H."/>
            <person name="Lin R."/>
            <person name="Xie B."/>
        </authorList>
    </citation>
    <scope>NUCLEOTIDE SEQUENCE</scope>
    <source>
        <strain evidence="2">BazhouSP</strain>
    </source>
</reference>
<keyword evidence="3" id="KW-1185">Reference proteome</keyword>
<feature type="compositionally biased region" description="Basic residues" evidence="1">
    <location>
        <begin position="285"/>
        <end position="297"/>
    </location>
</feature>
<feature type="compositionally biased region" description="Basic and acidic residues" evidence="1">
    <location>
        <begin position="275"/>
        <end position="284"/>
    </location>
</feature>
<evidence type="ECO:0000256" key="1">
    <source>
        <dbReference type="SAM" id="MobiDB-lite"/>
    </source>
</evidence>
<feature type="compositionally biased region" description="Low complexity" evidence="1">
    <location>
        <begin position="298"/>
        <end position="330"/>
    </location>
</feature>